<keyword evidence="4 8" id="KW-0067">ATP-binding</keyword>
<feature type="binding site" evidence="8">
    <location>
        <begin position="154"/>
        <end position="156"/>
    </location>
    <ligand>
        <name>ATP</name>
        <dbReference type="ChEBI" id="CHEBI:30616"/>
    </ligand>
</feature>
<proteinExistence type="inferred from homology"/>
<dbReference type="CDD" id="cd00806">
    <property type="entry name" value="TrpRS_core"/>
    <property type="match status" value="1"/>
</dbReference>
<comment type="function">
    <text evidence="8">Catalyzes the attachment of tryptophan to tRNA(Trp).</text>
</comment>
<evidence type="ECO:0000256" key="1">
    <source>
        <dbReference type="ARBA" id="ARBA00005594"/>
    </source>
</evidence>
<dbReference type="InterPro" id="IPR002306">
    <property type="entry name" value="Trp-tRNA-ligase"/>
</dbReference>
<evidence type="ECO:0000256" key="8">
    <source>
        <dbReference type="HAMAP-Rule" id="MF_00140"/>
    </source>
</evidence>
<dbReference type="FunFam" id="1.10.240.10:FF:000005">
    <property type="entry name" value="Tryptophan--tRNA ligase"/>
    <property type="match status" value="1"/>
</dbReference>
<dbReference type="GO" id="GO:0006436">
    <property type="term" value="P:tryptophanyl-tRNA aminoacylation"/>
    <property type="evidence" value="ECO:0007669"/>
    <property type="project" value="UniProtKB-UniRule"/>
</dbReference>
<feature type="short sequence motif" description="'KMSKS' region" evidence="8">
    <location>
        <begin position="200"/>
        <end position="204"/>
    </location>
</feature>
<comment type="subunit">
    <text evidence="8">Homodimer.</text>
</comment>
<dbReference type="SUPFAM" id="SSF52374">
    <property type="entry name" value="Nucleotidylyl transferase"/>
    <property type="match status" value="1"/>
</dbReference>
<feature type="binding site" evidence="8">
    <location>
        <position position="192"/>
    </location>
    <ligand>
        <name>ATP</name>
        <dbReference type="ChEBI" id="CHEBI:30616"/>
    </ligand>
</feature>
<comment type="subcellular location">
    <subcellularLocation>
        <location evidence="8">Cytoplasm</location>
    </subcellularLocation>
</comment>
<keyword evidence="8" id="KW-0963">Cytoplasm</keyword>
<dbReference type="GO" id="GO:0005829">
    <property type="term" value="C:cytosol"/>
    <property type="evidence" value="ECO:0007669"/>
    <property type="project" value="TreeGrafter"/>
</dbReference>
<evidence type="ECO:0000256" key="7">
    <source>
        <dbReference type="ARBA" id="ARBA00049929"/>
    </source>
</evidence>
<evidence type="ECO:0000256" key="5">
    <source>
        <dbReference type="ARBA" id="ARBA00022917"/>
    </source>
</evidence>
<dbReference type="Proteomes" id="UP000280307">
    <property type="component" value="Unassembled WGS sequence"/>
</dbReference>
<dbReference type="NCBIfam" id="TIGR00233">
    <property type="entry name" value="trpS"/>
    <property type="match status" value="1"/>
</dbReference>
<evidence type="ECO:0000256" key="4">
    <source>
        <dbReference type="ARBA" id="ARBA00022840"/>
    </source>
</evidence>
<evidence type="ECO:0000313" key="10">
    <source>
        <dbReference type="EMBL" id="RRR69421.1"/>
    </source>
</evidence>
<reference evidence="10 11" key="1">
    <citation type="submission" date="2018-12" db="EMBL/GenBank/DDBJ databases">
        <title>Genome Sequence of Candidatus Viridilinea halotolerans isolated from saline sulfide-rich spring.</title>
        <authorList>
            <person name="Grouzdev D.S."/>
            <person name="Burganskaya E.I."/>
            <person name="Krutkina M.S."/>
            <person name="Sukhacheva M.V."/>
            <person name="Gorlenko V.M."/>
        </authorList>
    </citation>
    <scope>NUCLEOTIDE SEQUENCE [LARGE SCALE GENOMIC DNA]</scope>
    <source>
        <strain evidence="10">Chok-6</strain>
    </source>
</reference>
<dbReference type="AlphaFoldDB" id="A0A426TVF9"/>
<dbReference type="InterPro" id="IPR024109">
    <property type="entry name" value="Trp-tRNA-ligase_bac-type"/>
</dbReference>
<dbReference type="InterPro" id="IPR014729">
    <property type="entry name" value="Rossmann-like_a/b/a_fold"/>
</dbReference>
<evidence type="ECO:0000256" key="3">
    <source>
        <dbReference type="ARBA" id="ARBA00022741"/>
    </source>
</evidence>
<keyword evidence="3 8" id="KW-0547">Nucleotide-binding</keyword>
<dbReference type="InterPro" id="IPR050203">
    <property type="entry name" value="Trp-tRNA_synthetase"/>
</dbReference>
<dbReference type="EMBL" id="RSAS01000637">
    <property type="protein sequence ID" value="RRR69421.1"/>
    <property type="molecule type" value="Genomic_DNA"/>
</dbReference>
<gene>
    <name evidence="8 10" type="primary">trpS</name>
    <name evidence="10" type="ORF">EI684_15660</name>
</gene>
<accession>A0A426TVF9</accession>
<comment type="caution">
    <text evidence="10">The sequence shown here is derived from an EMBL/GenBank/DDBJ whole genome shotgun (WGS) entry which is preliminary data.</text>
</comment>
<feature type="binding site" evidence="8">
    <location>
        <begin position="200"/>
        <end position="204"/>
    </location>
    <ligand>
        <name>ATP</name>
        <dbReference type="ChEBI" id="CHEBI:30616"/>
    </ligand>
</feature>
<keyword evidence="5 8" id="KW-0648">Protein biosynthesis</keyword>
<keyword evidence="6 8" id="KW-0030">Aminoacyl-tRNA synthetase</keyword>
<dbReference type="InterPro" id="IPR001412">
    <property type="entry name" value="aa-tRNA-synth_I_CS"/>
</dbReference>
<evidence type="ECO:0000256" key="9">
    <source>
        <dbReference type="RuleBase" id="RU363036"/>
    </source>
</evidence>
<sequence length="337" mass="37422">MPAKPRILTGDRPTGTLHLGHYVGSLANRVALQDRYECFFIIADLHVLTTKPSRDDIAQIPQNIRDLVLDHLAVGIDPEKVTFYVQSAVKEIYQINLIFEMLVTVPRLARLPSIKDMARNANIDEEQLPFGLLGYPVLQAADILMPRANLVPVGKDNEAHVEITREIARRFNFLYGEVFPEPDALVPEVGTLPGTDGQGKMSKSAGNAIALADDAKTVAQKVRGMYTDPARVRADIPGKVEGNPVFAYHDAFNPDVAEVNDLKERYRTGRVGDVEVKKKLLVAIEAFLEPIRERRAHYAASPNLVDEIIHTGNQRTRAVAQETIAMMEEAMGMGYFL</sequence>
<dbReference type="PRINTS" id="PR01039">
    <property type="entry name" value="TRNASYNTHTRP"/>
</dbReference>
<dbReference type="InterPro" id="IPR002305">
    <property type="entry name" value="aa-tRNA-synth_Ic"/>
</dbReference>
<dbReference type="GO" id="GO:0005524">
    <property type="term" value="F:ATP binding"/>
    <property type="evidence" value="ECO:0007669"/>
    <property type="project" value="UniProtKB-UniRule"/>
</dbReference>
<evidence type="ECO:0000313" key="11">
    <source>
        <dbReference type="Proteomes" id="UP000280307"/>
    </source>
</evidence>
<feature type="short sequence motif" description="'HIGH' region" evidence="8">
    <location>
        <begin position="13"/>
        <end position="21"/>
    </location>
</feature>
<protein>
    <recommendedName>
        <fullName evidence="8">Tryptophan--tRNA ligase</fullName>
        <ecNumber evidence="8">6.1.1.2</ecNumber>
    </recommendedName>
    <alternativeName>
        <fullName evidence="8">Tryptophanyl-tRNA synthetase</fullName>
        <shortName evidence="8">TrpRS</shortName>
    </alternativeName>
</protein>
<dbReference type="EC" id="6.1.1.2" evidence="8"/>
<organism evidence="10 11">
    <name type="scientific">Candidatus Viridilinea halotolerans</name>
    <dbReference type="NCBI Taxonomy" id="2491704"/>
    <lineage>
        <taxon>Bacteria</taxon>
        <taxon>Bacillati</taxon>
        <taxon>Chloroflexota</taxon>
        <taxon>Chloroflexia</taxon>
        <taxon>Chloroflexales</taxon>
        <taxon>Chloroflexineae</taxon>
        <taxon>Oscillochloridaceae</taxon>
        <taxon>Candidatus Viridilinea</taxon>
    </lineage>
</organism>
<dbReference type="PANTHER" id="PTHR43766">
    <property type="entry name" value="TRYPTOPHAN--TRNA LIGASE, MITOCHONDRIAL"/>
    <property type="match status" value="1"/>
</dbReference>
<feature type="binding site" evidence="8">
    <location>
        <begin position="12"/>
        <end position="14"/>
    </location>
    <ligand>
        <name>ATP</name>
        <dbReference type="ChEBI" id="CHEBI:30616"/>
    </ligand>
</feature>
<dbReference type="PANTHER" id="PTHR43766:SF1">
    <property type="entry name" value="TRYPTOPHAN--TRNA LIGASE, MITOCHONDRIAL"/>
    <property type="match status" value="1"/>
</dbReference>
<dbReference type="GO" id="GO:0004830">
    <property type="term" value="F:tryptophan-tRNA ligase activity"/>
    <property type="evidence" value="ECO:0007669"/>
    <property type="project" value="UniProtKB-UniRule"/>
</dbReference>
<feature type="binding site" evidence="8">
    <location>
        <position position="142"/>
    </location>
    <ligand>
        <name>L-tryptophan</name>
        <dbReference type="ChEBI" id="CHEBI:57912"/>
    </ligand>
</feature>
<dbReference type="Gene3D" id="3.40.50.620">
    <property type="entry name" value="HUPs"/>
    <property type="match status" value="1"/>
</dbReference>
<dbReference type="HAMAP" id="MF_00140_B">
    <property type="entry name" value="Trp_tRNA_synth_B"/>
    <property type="match status" value="1"/>
</dbReference>
<comment type="catalytic activity">
    <reaction evidence="7 8">
        <text>tRNA(Trp) + L-tryptophan + ATP = L-tryptophyl-tRNA(Trp) + AMP + diphosphate + H(+)</text>
        <dbReference type="Rhea" id="RHEA:24080"/>
        <dbReference type="Rhea" id="RHEA-COMP:9671"/>
        <dbReference type="Rhea" id="RHEA-COMP:9705"/>
        <dbReference type="ChEBI" id="CHEBI:15378"/>
        <dbReference type="ChEBI" id="CHEBI:30616"/>
        <dbReference type="ChEBI" id="CHEBI:33019"/>
        <dbReference type="ChEBI" id="CHEBI:57912"/>
        <dbReference type="ChEBI" id="CHEBI:78442"/>
        <dbReference type="ChEBI" id="CHEBI:78535"/>
        <dbReference type="ChEBI" id="CHEBI:456215"/>
        <dbReference type="EC" id="6.1.1.2"/>
    </reaction>
</comment>
<dbReference type="Pfam" id="PF00579">
    <property type="entry name" value="tRNA-synt_1b"/>
    <property type="match status" value="1"/>
</dbReference>
<dbReference type="PROSITE" id="PS00178">
    <property type="entry name" value="AA_TRNA_LIGASE_I"/>
    <property type="match status" value="1"/>
</dbReference>
<evidence type="ECO:0000256" key="2">
    <source>
        <dbReference type="ARBA" id="ARBA00022598"/>
    </source>
</evidence>
<name>A0A426TVF9_9CHLR</name>
<keyword evidence="2 8" id="KW-0436">Ligase</keyword>
<dbReference type="Gene3D" id="1.10.240.10">
    <property type="entry name" value="Tyrosyl-Transfer RNA Synthetase"/>
    <property type="match status" value="1"/>
</dbReference>
<feature type="binding site" evidence="8">
    <location>
        <begin position="20"/>
        <end position="21"/>
    </location>
    <ligand>
        <name>ATP</name>
        <dbReference type="ChEBI" id="CHEBI:30616"/>
    </ligand>
</feature>
<comment type="similarity">
    <text evidence="1 8 9">Belongs to the class-I aminoacyl-tRNA synthetase family.</text>
</comment>
<evidence type="ECO:0000256" key="6">
    <source>
        <dbReference type="ARBA" id="ARBA00023146"/>
    </source>
</evidence>